<dbReference type="OMA" id="FANERTD"/>
<reference evidence="4" key="1">
    <citation type="journal article" date="2016" name="Genome Announc.">
        <title>Draft genome sequences of fungus Aspergillus calidoustus.</title>
        <authorList>
            <person name="Horn F."/>
            <person name="Linde J."/>
            <person name="Mattern D.J."/>
            <person name="Walther G."/>
            <person name="Guthke R."/>
            <person name="Scherlach K."/>
            <person name="Martin K."/>
            <person name="Brakhage A.A."/>
            <person name="Petzke L."/>
            <person name="Valiante V."/>
        </authorList>
    </citation>
    <scope>NUCLEOTIDE SEQUENCE [LARGE SCALE GENOMIC DNA]</scope>
    <source>
        <strain evidence="4">SF006504</strain>
    </source>
</reference>
<gene>
    <name evidence="3" type="ORF">ASPCAL08242</name>
</gene>
<evidence type="ECO:0000313" key="4">
    <source>
        <dbReference type="Proteomes" id="UP000054771"/>
    </source>
</evidence>
<dbReference type="EMBL" id="CDMC01000006">
    <property type="protein sequence ID" value="CEN61589.1"/>
    <property type="molecule type" value="Genomic_DNA"/>
</dbReference>
<dbReference type="AlphaFoldDB" id="A0A0U5GPN2"/>
<name>A0A0U5GPN2_ASPCI</name>
<dbReference type="Proteomes" id="UP000054771">
    <property type="component" value="Unassembled WGS sequence"/>
</dbReference>
<proteinExistence type="predicted"/>
<evidence type="ECO:0000256" key="2">
    <source>
        <dbReference type="SAM" id="MobiDB-lite"/>
    </source>
</evidence>
<feature type="coiled-coil region" evidence="1">
    <location>
        <begin position="72"/>
        <end position="170"/>
    </location>
</feature>
<keyword evidence="1" id="KW-0175">Coiled coil</keyword>
<feature type="region of interest" description="Disordered" evidence="2">
    <location>
        <begin position="1"/>
        <end position="29"/>
    </location>
</feature>
<protein>
    <submittedName>
        <fullName evidence="3">Uncharacterized protein</fullName>
    </submittedName>
</protein>
<feature type="compositionally biased region" description="Low complexity" evidence="2">
    <location>
        <begin position="12"/>
        <end position="23"/>
    </location>
</feature>
<feature type="coiled-coil region" evidence="1">
    <location>
        <begin position="204"/>
        <end position="384"/>
    </location>
</feature>
<keyword evidence="4" id="KW-1185">Reference proteome</keyword>
<sequence length="488" mass="55516">MAQQTRHQRADSTSSTPFPLSPSRIPKPLVQISTNIPSRSGNKLTHVTKSWKQETQRHQTFDSGFGDRSAAIERYQQRAASTERELARLRAENVKSELSFSALRIRLENEKSELQRQLDSTARQLTAVQVDKAQLERDVASLRTSFEKKVSEHEQQLAEERNQRISFKDRANNLGFQLLAVSGEVQTLSQDIVLAEERGRKAGYEQFANERTDLEALASQARQNAESLEKQLVEERAGKAELETKLEELKAHYEETQNEREQAYKAKTEAENALKEALDEQGRLERENNDLRAAITERTTNKNTILDQIRKSKEEVLEQLSKAQQGLLDSMMMEHNSASTNLNEHYQQLEDDHRQRYEELRNQFSGLANSIAELKRELDESNRNDNPNLAVELERTLTARYDQLQELLTTSSHSIQETQEQLRSKVEEAMKARQPCGASKPVVSQHVLEEVLPVAGGASSGARKGQVKSCIIWNRRSGKVRVCVCPQS</sequence>
<evidence type="ECO:0000256" key="1">
    <source>
        <dbReference type="SAM" id="Coils"/>
    </source>
</evidence>
<evidence type="ECO:0000313" key="3">
    <source>
        <dbReference type="EMBL" id="CEN61589.1"/>
    </source>
</evidence>
<accession>A0A0U5GPN2</accession>
<organism evidence="3 4">
    <name type="scientific">Aspergillus calidoustus</name>
    <dbReference type="NCBI Taxonomy" id="454130"/>
    <lineage>
        <taxon>Eukaryota</taxon>
        <taxon>Fungi</taxon>
        <taxon>Dikarya</taxon>
        <taxon>Ascomycota</taxon>
        <taxon>Pezizomycotina</taxon>
        <taxon>Eurotiomycetes</taxon>
        <taxon>Eurotiomycetidae</taxon>
        <taxon>Eurotiales</taxon>
        <taxon>Aspergillaceae</taxon>
        <taxon>Aspergillus</taxon>
        <taxon>Aspergillus subgen. Nidulantes</taxon>
    </lineage>
</organism>
<dbReference type="OrthoDB" id="10304926at2759"/>